<dbReference type="PROSITE" id="PS51407">
    <property type="entry name" value="LAMP_3"/>
    <property type="match status" value="1"/>
</dbReference>
<comment type="caution">
    <text evidence="8">Lacks conserved residue(s) required for the propagation of feature annotation.</text>
</comment>
<evidence type="ECO:0000256" key="10">
    <source>
        <dbReference type="SAM" id="Phobius"/>
    </source>
</evidence>
<evidence type="ECO:0000256" key="11">
    <source>
        <dbReference type="SAM" id="SignalP"/>
    </source>
</evidence>
<dbReference type="Proteomes" id="UP000694546">
    <property type="component" value="Chromosome 10"/>
</dbReference>
<feature type="compositionally biased region" description="Low complexity" evidence="9">
    <location>
        <begin position="197"/>
        <end position="212"/>
    </location>
</feature>
<evidence type="ECO:0000256" key="8">
    <source>
        <dbReference type="PROSITE-ProRule" id="PRU00740"/>
    </source>
</evidence>
<dbReference type="GO" id="GO:0016236">
    <property type="term" value="P:macroautophagy"/>
    <property type="evidence" value="ECO:0007669"/>
    <property type="project" value="Ensembl"/>
</dbReference>
<evidence type="ECO:0000256" key="3">
    <source>
        <dbReference type="ARBA" id="ARBA00022729"/>
    </source>
</evidence>
<accession>A0A8C5A9E3</accession>
<dbReference type="PANTHER" id="PTHR11506">
    <property type="entry name" value="LYSOSOME-ASSOCIATED MEMBRANE GLYCOPROTEIN"/>
    <property type="match status" value="1"/>
</dbReference>
<dbReference type="GO" id="GO:0005765">
    <property type="term" value="C:lysosomal membrane"/>
    <property type="evidence" value="ECO:0007669"/>
    <property type="project" value="UniProtKB-SubCell"/>
</dbReference>
<keyword evidence="8" id="KW-1015">Disulfide bond</keyword>
<dbReference type="GeneID" id="115552425"/>
<evidence type="ECO:0000256" key="6">
    <source>
        <dbReference type="ARBA" id="ARBA00023136"/>
    </source>
</evidence>
<protein>
    <submittedName>
        <fullName evidence="14">Lysosomal-associated membrane protein 2</fullName>
    </submittedName>
</protein>
<dbReference type="GO" id="GO:0072594">
    <property type="term" value="P:establishment of protein localization to organelle"/>
    <property type="evidence" value="ECO:0007669"/>
    <property type="project" value="TreeGrafter"/>
</dbReference>
<feature type="domain" description="Lysosome-associated membrane glycoprotein 2-like luminal" evidence="12">
    <location>
        <begin position="223"/>
        <end position="362"/>
    </location>
</feature>
<evidence type="ECO:0000256" key="2">
    <source>
        <dbReference type="ARBA" id="ARBA00022692"/>
    </source>
</evidence>
<dbReference type="Pfam" id="PF21222">
    <property type="entry name" value="Lamp2_2nd"/>
    <property type="match status" value="1"/>
</dbReference>
<dbReference type="InterPro" id="IPR048528">
    <property type="entry name" value="Lamp2-like_luminal"/>
</dbReference>
<gene>
    <name evidence="14" type="primary">LAMP2</name>
    <name evidence="14" type="synonym">lamp2</name>
</gene>
<organism evidence="14 15">
    <name type="scientific">Gadus morhua</name>
    <name type="common">Atlantic cod</name>
    <dbReference type="NCBI Taxonomy" id="8049"/>
    <lineage>
        <taxon>Eukaryota</taxon>
        <taxon>Metazoa</taxon>
        <taxon>Chordata</taxon>
        <taxon>Craniata</taxon>
        <taxon>Vertebrata</taxon>
        <taxon>Euteleostomi</taxon>
        <taxon>Actinopterygii</taxon>
        <taxon>Neopterygii</taxon>
        <taxon>Teleostei</taxon>
        <taxon>Neoteleostei</taxon>
        <taxon>Acanthomorphata</taxon>
        <taxon>Zeiogadaria</taxon>
        <taxon>Gadariae</taxon>
        <taxon>Gadiformes</taxon>
        <taxon>Gadoidei</taxon>
        <taxon>Gadidae</taxon>
        <taxon>Gadus</taxon>
    </lineage>
</organism>
<evidence type="ECO:0000313" key="14">
    <source>
        <dbReference type="Ensembl" id="ENSGMOP00000028882.1"/>
    </source>
</evidence>
<feature type="domain" description="Lysosome-associated membrane glycoprotein 2-like luminal" evidence="12">
    <location>
        <begin position="27"/>
        <end position="173"/>
    </location>
</feature>
<dbReference type="InterPro" id="IPR048524">
    <property type="entry name" value="Lamp2-like_TM"/>
</dbReference>
<keyword evidence="8" id="KW-0458">Lysosome</keyword>
<feature type="region of interest" description="Disordered" evidence="9">
    <location>
        <begin position="196"/>
        <end position="224"/>
    </location>
</feature>
<evidence type="ECO:0000256" key="9">
    <source>
        <dbReference type="SAM" id="MobiDB-lite"/>
    </source>
</evidence>
<dbReference type="Gene3D" id="2.40.160.110">
    <property type="match status" value="2"/>
</dbReference>
<sequence>MIHRAVLFLALALGLGTQLTSATEVLVNNTEGKLCLYANLKVNFSVAYEAVGDKNATAVFSLPDAVLTNGSSCANSSSTLRLSFGQGHSWTMTFSKGVQNYQADSVSVDLNLADAAVFPNATSNETMSVTVNVNATNLSKADLGTCYSCNSQDVIREGGVSQTLWSVLIQAFVANGSKSQEITSCAADVPITPSPAPTNASTAAPTTAVAPTTPIPTPTLPTPTTGKYHVTTGVNSTACLMADFGLSIGFKIQGQLQKMNLEPNGTNASGTCGVNSSQLVLSNPTATLVFTFVNETAKFRLHAVTVNITTGSGQQFYSENTNLSLWVASVGSSYMCNKEQSYNISESLALHTFDLHVQPFAVASGKFSTAEDCTLDESFLVPIAVGVALVVLILIVLLAYFIGRKRNQASGYESF</sequence>
<keyword evidence="5 10" id="KW-1133">Transmembrane helix</keyword>
<proteinExistence type="inferred from homology"/>
<keyword evidence="7" id="KW-0325">Glycoprotein</keyword>
<dbReference type="Ensembl" id="ENSGMOT00000060110.1">
    <property type="protein sequence ID" value="ENSGMOP00000028882.1"/>
    <property type="gene ID" value="ENSGMOG00000001523.2"/>
</dbReference>
<comment type="subcellular location">
    <subcellularLocation>
        <location evidence="1">Endosome membrane</location>
        <topology evidence="1">Single-pass type I membrane protein</topology>
    </subcellularLocation>
    <subcellularLocation>
        <location evidence="8">Lysosome membrane</location>
        <topology evidence="8">Single-pass type I membrane protein</topology>
    </subcellularLocation>
</comment>
<dbReference type="RefSeq" id="XP_030224379.1">
    <property type="nucleotide sequence ID" value="XM_030368519.1"/>
</dbReference>
<feature type="domain" description="Lysosome-associated membrane glycoprotein 2-like transmembrane" evidence="13">
    <location>
        <begin position="381"/>
        <end position="412"/>
    </location>
</feature>
<evidence type="ECO:0000256" key="4">
    <source>
        <dbReference type="ARBA" id="ARBA00022753"/>
    </source>
</evidence>
<dbReference type="GeneTree" id="ENSGT00950000182899"/>
<dbReference type="AlphaFoldDB" id="A0A8C5A9E3"/>
<evidence type="ECO:0000259" key="13">
    <source>
        <dbReference type="Pfam" id="PF21222"/>
    </source>
</evidence>
<dbReference type="InterPro" id="IPR002000">
    <property type="entry name" value="Lysosome-assoc_membr_glycop"/>
</dbReference>
<evidence type="ECO:0000256" key="5">
    <source>
        <dbReference type="ARBA" id="ARBA00022989"/>
    </source>
</evidence>
<keyword evidence="2 8" id="KW-0812">Transmembrane</keyword>
<evidence type="ECO:0000256" key="1">
    <source>
        <dbReference type="ARBA" id="ARBA00004530"/>
    </source>
</evidence>
<feature type="disulfide bond" evidence="8">
    <location>
        <begin position="336"/>
        <end position="373"/>
    </location>
</feature>
<evidence type="ECO:0000313" key="15">
    <source>
        <dbReference type="Proteomes" id="UP000694546"/>
    </source>
</evidence>
<keyword evidence="4" id="KW-0967">Endosome</keyword>
<reference evidence="14" key="1">
    <citation type="submission" date="2025-08" db="UniProtKB">
        <authorList>
            <consortium name="Ensembl"/>
        </authorList>
    </citation>
    <scope>IDENTIFICATION</scope>
</reference>
<feature type="signal peptide" evidence="11">
    <location>
        <begin position="1"/>
        <end position="22"/>
    </location>
</feature>
<name>A0A8C5A9E3_GADMO</name>
<comment type="similarity">
    <text evidence="8">Belongs to the LAMP family.</text>
</comment>
<evidence type="ECO:0000256" key="7">
    <source>
        <dbReference type="ARBA" id="ARBA00023180"/>
    </source>
</evidence>
<feature type="transmembrane region" description="Helical" evidence="10">
    <location>
        <begin position="379"/>
        <end position="402"/>
    </location>
</feature>
<reference evidence="14" key="2">
    <citation type="submission" date="2025-09" db="UniProtKB">
        <authorList>
            <consortium name="Ensembl"/>
        </authorList>
    </citation>
    <scope>IDENTIFICATION</scope>
</reference>
<evidence type="ECO:0000259" key="12">
    <source>
        <dbReference type="Pfam" id="PF01299"/>
    </source>
</evidence>
<feature type="disulfide bond" evidence="8">
    <location>
        <begin position="149"/>
        <end position="185"/>
    </location>
</feature>
<dbReference type="GO" id="GO:0005886">
    <property type="term" value="C:plasma membrane"/>
    <property type="evidence" value="ECO:0007669"/>
    <property type="project" value="UniProtKB-SubCell"/>
</dbReference>
<dbReference type="PANTHER" id="PTHR11506:SF6">
    <property type="entry name" value="LYSOSOME-ASSOCIATED MEMBRANE GLYCOPROTEIN 2"/>
    <property type="match status" value="1"/>
</dbReference>
<dbReference type="Pfam" id="PF01299">
    <property type="entry name" value="Lamp2-like_luminal"/>
    <property type="match status" value="2"/>
</dbReference>
<keyword evidence="3 11" id="KW-0732">Signal</keyword>
<dbReference type="PRINTS" id="PR00336">
    <property type="entry name" value="LYSASSOCTDMP"/>
</dbReference>
<dbReference type="GO" id="GO:0031902">
    <property type="term" value="C:late endosome membrane"/>
    <property type="evidence" value="ECO:0007669"/>
    <property type="project" value="TreeGrafter"/>
</dbReference>
<keyword evidence="15" id="KW-1185">Reference proteome</keyword>
<keyword evidence="6 8" id="KW-0472">Membrane</keyword>
<feature type="chain" id="PRO_5046253307" evidence="11">
    <location>
        <begin position="23"/>
        <end position="415"/>
    </location>
</feature>